<feature type="compositionally biased region" description="Pro residues" evidence="1">
    <location>
        <begin position="55"/>
        <end position="68"/>
    </location>
</feature>
<feature type="region of interest" description="Disordered" evidence="1">
    <location>
        <begin position="50"/>
        <end position="89"/>
    </location>
</feature>
<dbReference type="AlphaFoldDB" id="A0A5B7CZS1"/>
<name>A0A5B7CZS1_PORTR</name>
<accession>A0A5B7CZS1</accession>
<proteinExistence type="predicted"/>
<evidence type="ECO:0000256" key="1">
    <source>
        <dbReference type="SAM" id="MobiDB-lite"/>
    </source>
</evidence>
<keyword evidence="3" id="KW-1185">Reference proteome</keyword>
<protein>
    <submittedName>
        <fullName evidence="2">Uncharacterized protein</fullName>
    </submittedName>
</protein>
<reference evidence="2 3" key="1">
    <citation type="submission" date="2019-05" db="EMBL/GenBank/DDBJ databases">
        <title>Another draft genome of Portunus trituberculatus and its Hox gene families provides insights of decapod evolution.</title>
        <authorList>
            <person name="Jeong J.-H."/>
            <person name="Song I."/>
            <person name="Kim S."/>
            <person name="Choi T."/>
            <person name="Kim D."/>
            <person name="Ryu S."/>
            <person name="Kim W."/>
        </authorList>
    </citation>
    <scope>NUCLEOTIDE SEQUENCE [LARGE SCALE GENOMIC DNA]</scope>
    <source>
        <tissue evidence="2">Muscle</tissue>
    </source>
</reference>
<organism evidence="2 3">
    <name type="scientific">Portunus trituberculatus</name>
    <name type="common">Swimming crab</name>
    <name type="synonym">Neptunus trituberculatus</name>
    <dbReference type="NCBI Taxonomy" id="210409"/>
    <lineage>
        <taxon>Eukaryota</taxon>
        <taxon>Metazoa</taxon>
        <taxon>Ecdysozoa</taxon>
        <taxon>Arthropoda</taxon>
        <taxon>Crustacea</taxon>
        <taxon>Multicrustacea</taxon>
        <taxon>Malacostraca</taxon>
        <taxon>Eumalacostraca</taxon>
        <taxon>Eucarida</taxon>
        <taxon>Decapoda</taxon>
        <taxon>Pleocyemata</taxon>
        <taxon>Brachyura</taxon>
        <taxon>Eubrachyura</taxon>
        <taxon>Portunoidea</taxon>
        <taxon>Portunidae</taxon>
        <taxon>Portuninae</taxon>
        <taxon>Portunus</taxon>
    </lineage>
</organism>
<comment type="caution">
    <text evidence="2">The sequence shown here is derived from an EMBL/GenBank/DDBJ whole genome shotgun (WGS) entry which is preliminary data.</text>
</comment>
<evidence type="ECO:0000313" key="2">
    <source>
        <dbReference type="EMBL" id="MPC14788.1"/>
    </source>
</evidence>
<evidence type="ECO:0000313" key="3">
    <source>
        <dbReference type="Proteomes" id="UP000324222"/>
    </source>
</evidence>
<gene>
    <name evidence="2" type="ORF">E2C01_007563</name>
</gene>
<dbReference type="EMBL" id="VSRR010000379">
    <property type="protein sequence ID" value="MPC14788.1"/>
    <property type="molecule type" value="Genomic_DNA"/>
</dbReference>
<sequence>MPPPRWSCGADPITLFMGFIGALSGDGEGDGGGDELVVVVVSVLVRDTSIHQGTVPPPPPPPPPPPRAAPSSKPYSNPRHPQASSTQMNPVIILSSTNEVRWGIRTGHLFYFAAARLDFSVFSEGEVAVVVVVVMVVVEKEEMSLGERDTRVGRYTKSY</sequence>
<dbReference type="Proteomes" id="UP000324222">
    <property type="component" value="Unassembled WGS sequence"/>
</dbReference>